<evidence type="ECO:0000313" key="3">
    <source>
        <dbReference type="Proteomes" id="UP000036932"/>
    </source>
</evidence>
<evidence type="ECO:0000259" key="1">
    <source>
        <dbReference type="Pfam" id="PF12708"/>
    </source>
</evidence>
<keyword evidence="3" id="KW-1185">Reference proteome</keyword>
<name>A0A0M1N366_9BACL</name>
<dbReference type="SUPFAM" id="SSF51126">
    <property type="entry name" value="Pectin lyase-like"/>
    <property type="match status" value="1"/>
</dbReference>
<dbReference type="InterPro" id="IPR011050">
    <property type="entry name" value="Pectin_lyase_fold/virulence"/>
</dbReference>
<reference evidence="3" key="1">
    <citation type="submission" date="2015-08" db="EMBL/GenBank/DDBJ databases">
        <title>Genome sequencing project for genomic taxonomy and phylogenomics of Bacillus-like bacteria.</title>
        <authorList>
            <person name="Liu B."/>
            <person name="Wang J."/>
            <person name="Zhu Y."/>
            <person name="Liu G."/>
            <person name="Chen Q."/>
            <person name="Chen Z."/>
            <person name="Lan J."/>
            <person name="Che J."/>
            <person name="Ge C."/>
            <person name="Shi H."/>
            <person name="Pan Z."/>
            <person name="Liu X."/>
        </authorList>
    </citation>
    <scope>NUCLEOTIDE SEQUENCE [LARGE SCALE GENOMIC DNA]</scope>
    <source>
        <strain evidence="3">FJAT-22460</strain>
    </source>
</reference>
<dbReference type="AlphaFoldDB" id="A0A0M1N366"/>
<proteinExistence type="predicted"/>
<dbReference type="RefSeq" id="WP_054404498.1">
    <property type="nucleotide sequence ID" value="NZ_LIUT01000006.1"/>
</dbReference>
<feature type="domain" description="Rhamnogalacturonase A/B/Epimerase-like pectate lyase" evidence="1">
    <location>
        <begin position="42"/>
        <end position="91"/>
    </location>
</feature>
<accession>A0A0M1N366</accession>
<dbReference type="Proteomes" id="UP000036932">
    <property type="component" value="Unassembled WGS sequence"/>
</dbReference>
<protein>
    <recommendedName>
        <fullName evidence="1">Rhamnogalacturonase A/B/Epimerase-like pectate lyase domain-containing protein</fullName>
    </recommendedName>
</protein>
<dbReference type="InterPro" id="IPR024535">
    <property type="entry name" value="RHGA/B-epi-like_pectate_lyase"/>
</dbReference>
<dbReference type="PATRIC" id="fig|1705565.3.peg.483"/>
<gene>
    <name evidence="2" type="ORF">AM231_21845</name>
</gene>
<sequence length="656" mass="71987">MAKRQTKHMKMNAWSSSSDTMDPKDVGFNFDLLDEELMSRGINVKWFGAVGDGRTDDTLAFQAAMAKCDKRYKLFIPAGDYRIRQTIENNSRGIFGVGPYIDGGQMGTRIIWDPIDTTTDLLPCIRIRNAGIKAVFEDFGVYGVSKYNSRELGKWINKGLFEQSLYSMFAVGSAAIEVAGSATPIFRNIATAGVKVGQLLNSNNGHVSSYECSWNGLIGVYCRINTGDYFYQGGGISGAFCGVLLGTILAAGHRGGFSAFLHRVHLGFAPYAIYQCIDSGLDDYNRLSSVVGLSGIYMNTMFEQCGEAAIKLLTKSLTSNLRILGFGFSWSTITYTGNTAGWEYSLPDGLRNNVEKQQYAAWFGTVADPTVINDDLGTLRKSTAQGALGSAYIDTLTGDKGSVLTGLGPSETVIRRKVTPLYRNADLQTRMQEREHRTLMPVSAPNLLRNPEVLSNWIVSNASLSLVAADQVPVPITNEMKQVIGSRPVILRITPDGVNSPSIRIKFNAPTLPYRGDANRNLAMQYFILETEHETSTTYRAIGRISAQNAEYIFNDSLTWRTKDWQHLRGRELSSKTGLLYEFSIGGLPKIGEIYVAGVMVTWDHVGSYSPYSHSYMTDSLEIGGPGNGIILTDSATGGRYHLSVINGSLQIRPLP</sequence>
<dbReference type="Gene3D" id="2.160.20.10">
    <property type="entry name" value="Single-stranded right-handed beta-helix, Pectin lyase-like"/>
    <property type="match status" value="1"/>
</dbReference>
<dbReference type="EMBL" id="LIUT01000006">
    <property type="protein sequence ID" value="KOR76603.1"/>
    <property type="molecule type" value="Genomic_DNA"/>
</dbReference>
<organism evidence="2 3">
    <name type="scientific">Paenibacillus solani</name>
    <dbReference type="NCBI Taxonomy" id="1705565"/>
    <lineage>
        <taxon>Bacteria</taxon>
        <taxon>Bacillati</taxon>
        <taxon>Bacillota</taxon>
        <taxon>Bacilli</taxon>
        <taxon>Bacillales</taxon>
        <taxon>Paenibacillaceae</taxon>
        <taxon>Paenibacillus</taxon>
    </lineage>
</organism>
<comment type="caution">
    <text evidence="2">The sequence shown here is derived from an EMBL/GenBank/DDBJ whole genome shotgun (WGS) entry which is preliminary data.</text>
</comment>
<evidence type="ECO:0000313" key="2">
    <source>
        <dbReference type="EMBL" id="KOR76603.1"/>
    </source>
</evidence>
<dbReference type="InterPro" id="IPR012334">
    <property type="entry name" value="Pectin_lyas_fold"/>
</dbReference>
<dbReference type="Pfam" id="PF12708">
    <property type="entry name" value="Pect-lyase_RHGA_epim"/>
    <property type="match status" value="1"/>
</dbReference>